<gene>
    <name evidence="2" type="ORF">DI609_01950</name>
</gene>
<dbReference type="AlphaFoldDB" id="A0A2W5BEF7"/>
<evidence type="ECO:0000313" key="2">
    <source>
        <dbReference type="EMBL" id="PZP02790.1"/>
    </source>
</evidence>
<dbReference type="Pfam" id="PF20441">
    <property type="entry name" value="TerL_nuclease"/>
    <property type="match status" value="1"/>
</dbReference>
<reference evidence="2 3" key="1">
    <citation type="submission" date="2017-11" db="EMBL/GenBank/DDBJ databases">
        <title>Infants hospitalized years apart are colonized by the same room-sourced microbial strains.</title>
        <authorList>
            <person name="Brooks B."/>
            <person name="Olm M.R."/>
            <person name="Firek B.A."/>
            <person name="Baker R."/>
            <person name="Thomas B.C."/>
            <person name="Morowitz M.J."/>
            <person name="Banfield J.F."/>
        </authorList>
    </citation>
    <scope>NUCLEOTIDE SEQUENCE [LARGE SCALE GENOMIC DNA]</scope>
    <source>
        <strain evidence="2">S2_012_000_R3_87</strain>
    </source>
</reference>
<dbReference type="InterPro" id="IPR046462">
    <property type="entry name" value="TerL_nuclease"/>
</dbReference>
<feature type="domain" description="Terminase large subunit-like endonuclease" evidence="1">
    <location>
        <begin position="233"/>
        <end position="325"/>
    </location>
</feature>
<dbReference type="InterPro" id="IPR005021">
    <property type="entry name" value="Terminase_largesu-like"/>
</dbReference>
<proteinExistence type="predicted"/>
<evidence type="ECO:0000313" key="3">
    <source>
        <dbReference type="Proteomes" id="UP000249451"/>
    </source>
</evidence>
<dbReference type="PANTHER" id="PTHR41287:SF1">
    <property type="entry name" value="PROTEIN YMFN"/>
    <property type="match status" value="1"/>
</dbReference>
<name>A0A2W5BEF7_9CORY</name>
<dbReference type="Gene3D" id="3.30.420.240">
    <property type="match status" value="1"/>
</dbReference>
<dbReference type="GO" id="GO:0004519">
    <property type="term" value="F:endonuclease activity"/>
    <property type="evidence" value="ECO:0007669"/>
    <property type="project" value="InterPro"/>
</dbReference>
<dbReference type="EMBL" id="QFNY01000026">
    <property type="protein sequence ID" value="PZP02790.1"/>
    <property type="molecule type" value="Genomic_DNA"/>
</dbReference>
<dbReference type="InterPro" id="IPR027417">
    <property type="entry name" value="P-loop_NTPase"/>
</dbReference>
<accession>A0A2W5BEF7</accession>
<dbReference type="PANTHER" id="PTHR41287">
    <property type="match status" value="1"/>
</dbReference>
<organism evidence="2 3">
    <name type="scientific">Corynebacterium urealyticum</name>
    <dbReference type="NCBI Taxonomy" id="43771"/>
    <lineage>
        <taxon>Bacteria</taxon>
        <taxon>Bacillati</taxon>
        <taxon>Actinomycetota</taxon>
        <taxon>Actinomycetes</taxon>
        <taxon>Mycobacteriales</taxon>
        <taxon>Corynebacteriaceae</taxon>
        <taxon>Corynebacterium</taxon>
    </lineage>
</organism>
<dbReference type="Proteomes" id="UP000249451">
    <property type="component" value="Unassembled WGS sequence"/>
</dbReference>
<evidence type="ECO:0000259" key="1">
    <source>
        <dbReference type="Pfam" id="PF20441"/>
    </source>
</evidence>
<protein>
    <recommendedName>
        <fullName evidence="1">Terminase large subunit-like endonuclease domain-containing protein</fullName>
    </recommendedName>
</protein>
<dbReference type="Gene3D" id="3.40.50.300">
    <property type="entry name" value="P-loop containing nucleotide triphosphate hydrolases"/>
    <property type="match status" value="1"/>
</dbReference>
<comment type="caution">
    <text evidence="2">The sequence shown here is derived from an EMBL/GenBank/DDBJ whole genome shotgun (WGS) entry which is preliminary data.</text>
</comment>
<sequence>MTQSSAVGKQTPSYSFFPTITASDATDAIELSEAYGLTPDPFQRFVLESWKARRADGKLASSRVGLSVPRQNGKNGALEASELFDILVLGRKVLHTAHETKTSQQAFRRLASFFRPEVNPDLARQVEQIRQVNGQEAIVLRNGGEIRFIARTKNSGRGFTADTLVLDEAQELNMEALGALLPAISSGPAGDPQQIYLGTPPGPTNDGGIFTKLRNDGHEATDPRLSWIEWSADRGCDLDDTEQWAQANPALGTRLMWDVVYDERAALDDETFARERLGMWSTEESARVIPQADWEACAEPNMRDAGGEVAIAVDISPARSTASIAAAGLTVDGAPWVDVIETRHGTPDWLLERIVAICGRQPVRAVLIDGKGPAASLIDPLKRRKIKVSITTGYNMAAAAADFYDAVLAHRLVHLDQPALNVAVASARKRRLGDAWAWNRKDVESDITPLVSATLALFGQSYSDVVRPTPRKTRRKVIVL</sequence>